<comment type="caution">
    <text evidence="1">The sequence shown here is derived from an EMBL/GenBank/DDBJ whole genome shotgun (WGS) entry which is preliminary data.</text>
</comment>
<proteinExistence type="predicted"/>
<accession>A0A918RXX6</accession>
<dbReference type="RefSeq" id="WP_189423564.1">
    <property type="nucleotide sequence ID" value="NZ_BMZE01000001.1"/>
</dbReference>
<protein>
    <submittedName>
        <fullName evidence="1">Uncharacterized protein</fullName>
    </submittedName>
</protein>
<evidence type="ECO:0000313" key="1">
    <source>
        <dbReference type="EMBL" id="GHA15254.1"/>
    </source>
</evidence>
<sequence length="273" mass="30117">MTKAAFSRETDLCRLFIACLPDGWIAYPETGGFDILLVRSADGFQIGVEAKLKLNAKVIAQAMEKGRWVYTLDGFQPDCRAVLVPAGVNTDLSAVCAGLGITIIRMRNLELDADGMPRWYGRRGEMVSIGGSAYSHPFEPNLPGDDVFGDWFERAPAKRITLPDWVPDVVAGDKSPVSLTPWKVKAIKIVVTLAKRGYVTRGDFKHFKINMTLWTAPHSRWLVKDGAGGWIAGPGLPDFRKQHPVNFEQIEADFEKWQPPETATQPGLFSGAA</sequence>
<gene>
    <name evidence="1" type="ORF">GCM10007989_07520</name>
</gene>
<keyword evidence="2" id="KW-1185">Reference proteome</keyword>
<name>A0A918RXX6_9HYPH</name>
<dbReference type="Proteomes" id="UP000646579">
    <property type="component" value="Unassembled WGS sequence"/>
</dbReference>
<organism evidence="1 2">
    <name type="scientific">Devosia pacifica</name>
    <dbReference type="NCBI Taxonomy" id="1335967"/>
    <lineage>
        <taxon>Bacteria</taxon>
        <taxon>Pseudomonadati</taxon>
        <taxon>Pseudomonadota</taxon>
        <taxon>Alphaproteobacteria</taxon>
        <taxon>Hyphomicrobiales</taxon>
        <taxon>Devosiaceae</taxon>
        <taxon>Devosia</taxon>
    </lineage>
</organism>
<reference evidence="1" key="2">
    <citation type="submission" date="2020-09" db="EMBL/GenBank/DDBJ databases">
        <authorList>
            <person name="Sun Q."/>
            <person name="Kim S."/>
        </authorList>
    </citation>
    <scope>NUCLEOTIDE SEQUENCE</scope>
    <source>
        <strain evidence="1">KCTC 32437</strain>
    </source>
</reference>
<evidence type="ECO:0000313" key="2">
    <source>
        <dbReference type="Proteomes" id="UP000646579"/>
    </source>
</evidence>
<dbReference type="AlphaFoldDB" id="A0A918RXX6"/>
<dbReference type="EMBL" id="BMZE01000001">
    <property type="protein sequence ID" value="GHA15254.1"/>
    <property type="molecule type" value="Genomic_DNA"/>
</dbReference>
<reference evidence="1" key="1">
    <citation type="journal article" date="2014" name="Int. J. Syst. Evol. Microbiol.">
        <title>Complete genome sequence of Corynebacterium casei LMG S-19264T (=DSM 44701T), isolated from a smear-ripened cheese.</title>
        <authorList>
            <consortium name="US DOE Joint Genome Institute (JGI-PGF)"/>
            <person name="Walter F."/>
            <person name="Albersmeier A."/>
            <person name="Kalinowski J."/>
            <person name="Ruckert C."/>
        </authorList>
    </citation>
    <scope>NUCLEOTIDE SEQUENCE</scope>
    <source>
        <strain evidence="1">KCTC 32437</strain>
    </source>
</reference>